<sequence>MYHNDDRKDHLTFNAEDVLNSEIVEGLDPKNFVAGERESW</sequence>
<evidence type="ECO:0000313" key="1">
    <source>
        <dbReference type="EMBL" id="EHP28805.1"/>
    </source>
</evidence>
<dbReference type="HOGENOM" id="CLU_3297552_0_0_7"/>
<reference evidence="1 2" key="1">
    <citation type="journal article" date="2012" name="Proc. Natl. Acad. Sci. U.S.A.">
        <title>Genome and physiology of a model Epsilonproteobacterium responsible for sulfide detoxification in marine oxygen depletion zones.</title>
        <authorList>
            <person name="Grote J."/>
            <person name="Schott T."/>
            <person name="Bruckner C.G."/>
            <person name="Glockner F.O."/>
            <person name="Jost G."/>
            <person name="Teeling H."/>
            <person name="Labrenz M."/>
            <person name="Jurgens K."/>
        </authorList>
    </citation>
    <scope>NUCLEOTIDE SEQUENCE [LARGE SCALE GENOMIC DNA]</scope>
    <source>
        <strain evidence="1 2">GD1</strain>
    </source>
</reference>
<dbReference type="AlphaFoldDB" id="H1FTM9"/>
<dbReference type="RefSeq" id="WP_008340413.1">
    <property type="nucleotide sequence ID" value="NZ_AFRZ01000001.1"/>
</dbReference>
<accession>H1FTM9</accession>
<evidence type="ECO:0000313" key="2">
    <source>
        <dbReference type="Proteomes" id="UP000006431"/>
    </source>
</evidence>
<dbReference type="Proteomes" id="UP000006431">
    <property type="component" value="Unassembled WGS sequence"/>
</dbReference>
<keyword evidence="2" id="KW-1185">Reference proteome</keyword>
<dbReference type="EMBL" id="AFRZ01000001">
    <property type="protein sequence ID" value="EHP28805.1"/>
    <property type="molecule type" value="Genomic_DNA"/>
</dbReference>
<dbReference type="PATRIC" id="fig|929558.5.peg.277"/>
<name>H1FTM9_SULGG</name>
<organism evidence="1 2">
    <name type="scientific">Sulfurimonas gotlandica (strain DSM 19862 / JCM 16533 / GD1)</name>
    <dbReference type="NCBI Taxonomy" id="929558"/>
    <lineage>
        <taxon>Bacteria</taxon>
        <taxon>Pseudomonadati</taxon>
        <taxon>Campylobacterota</taxon>
        <taxon>Epsilonproteobacteria</taxon>
        <taxon>Campylobacterales</taxon>
        <taxon>Sulfurimonadaceae</taxon>
        <taxon>Sulfurimonas</taxon>
    </lineage>
</organism>
<gene>
    <name evidence="1" type="ORF">SMGD1_0278</name>
</gene>
<comment type="caution">
    <text evidence="1">The sequence shown here is derived from an EMBL/GenBank/DDBJ whole genome shotgun (WGS) entry which is preliminary data.</text>
</comment>
<proteinExistence type="predicted"/>
<protein>
    <submittedName>
        <fullName evidence="1">Uncharacterized protein</fullName>
    </submittedName>
</protein>